<organism evidence="1 2">
    <name type="scientific">Anabaena subtropica FACHB-260</name>
    <dbReference type="NCBI Taxonomy" id="2692884"/>
    <lineage>
        <taxon>Bacteria</taxon>
        <taxon>Bacillati</taxon>
        <taxon>Cyanobacteriota</taxon>
        <taxon>Cyanophyceae</taxon>
        <taxon>Nostocales</taxon>
        <taxon>Nostocaceae</taxon>
        <taxon>Anabaena</taxon>
    </lineage>
</organism>
<sequence>MQVSNFERVISSVEALSIDEQEALIQLIQKRLTERRREEIALHITQAQVEYQAGNVFRGTVAEVLNELKQ</sequence>
<reference evidence="1 2" key="1">
    <citation type="journal article" date="2020" name="ISME J.">
        <title>Comparative genomics reveals insights into cyanobacterial evolution and habitat adaptation.</title>
        <authorList>
            <person name="Chen M.Y."/>
            <person name="Teng W.K."/>
            <person name="Zhao L."/>
            <person name="Hu C.X."/>
            <person name="Zhou Y.K."/>
            <person name="Han B.P."/>
            <person name="Song L.R."/>
            <person name="Shu W.S."/>
        </authorList>
    </citation>
    <scope>NUCLEOTIDE SEQUENCE [LARGE SCALE GENOMIC DNA]</scope>
    <source>
        <strain evidence="1 2">FACHB-260</strain>
    </source>
</reference>
<dbReference type="EMBL" id="JACJRF010000039">
    <property type="protein sequence ID" value="MBD2346229.1"/>
    <property type="molecule type" value="Genomic_DNA"/>
</dbReference>
<dbReference type="RefSeq" id="WP_190408653.1">
    <property type="nucleotide sequence ID" value="NZ_JACJRF010000039.1"/>
</dbReference>
<evidence type="ECO:0000313" key="2">
    <source>
        <dbReference type="Proteomes" id="UP000607281"/>
    </source>
</evidence>
<protein>
    <submittedName>
        <fullName evidence="1">Uncharacterized protein</fullName>
    </submittedName>
</protein>
<proteinExistence type="predicted"/>
<keyword evidence="2" id="KW-1185">Reference proteome</keyword>
<gene>
    <name evidence="1" type="ORF">H6G18_19060</name>
</gene>
<comment type="caution">
    <text evidence="1">The sequence shown here is derived from an EMBL/GenBank/DDBJ whole genome shotgun (WGS) entry which is preliminary data.</text>
</comment>
<name>A0ABR8CV58_9NOST</name>
<accession>A0ABR8CV58</accession>
<dbReference type="Proteomes" id="UP000607281">
    <property type="component" value="Unassembled WGS sequence"/>
</dbReference>
<evidence type="ECO:0000313" key="1">
    <source>
        <dbReference type="EMBL" id="MBD2346229.1"/>
    </source>
</evidence>